<dbReference type="InterPro" id="IPR004211">
    <property type="entry name" value="Endonuclease_7"/>
</dbReference>
<dbReference type="AlphaFoldDB" id="A0A0F9EMB4"/>
<evidence type="ECO:0000313" key="1">
    <source>
        <dbReference type="EMBL" id="KKL67381.1"/>
    </source>
</evidence>
<evidence type="ECO:0008006" key="2">
    <source>
        <dbReference type="Google" id="ProtNLM"/>
    </source>
</evidence>
<dbReference type="InterPro" id="IPR038563">
    <property type="entry name" value="Endonuclease_7_sf"/>
</dbReference>
<gene>
    <name evidence="1" type="ORF">LCGC14_2135570</name>
</gene>
<dbReference type="Gene3D" id="3.40.1800.10">
    <property type="entry name" value="His-Me finger endonucleases"/>
    <property type="match status" value="1"/>
</dbReference>
<accession>A0A0F9EMB4</accession>
<reference evidence="1" key="1">
    <citation type="journal article" date="2015" name="Nature">
        <title>Complex archaea that bridge the gap between prokaryotes and eukaryotes.</title>
        <authorList>
            <person name="Spang A."/>
            <person name="Saw J.H."/>
            <person name="Jorgensen S.L."/>
            <person name="Zaremba-Niedzwiedzka K."/>
            <person name="Martijn J."/>
            <person name="Lind A.E."/>
            <person name="van Eijk R."/>
            <person name="Schleper C."/>
            <person name="Guy L."/>
            <person name="Ettema T.J."/>
        </authorList>
    </citation>
    <scope>NUCLEOTIDE SEQUENCE</scope>
</reference>
<dbReference type="SUPFAM" id="SSF54060">
    <property type="entry name" value="His-Me finger endonucleases"/>
    <property type="match status" value="1"/>
</dbReference>
<dbReference type="InterPro" id="IPR044925">
    <property type="entry name" value="His-Me_finger_sf"/>
</dbReference>
<name>A0A0F9EMB4_9ZZZZ</name>
<feature type="non-terminal residue" evidence="1">
    <location>
        <position position="1"/>
    </location>
</feature>
<protein>
    <recommendedName>
        <fullName evidence="2">Recombination endonuclease VII</fullName>
    </recommendedName>
</protein>
<sequence length="182" mass="20775">CKACYRDCEHARRAKIKAMRKPNIAHKNCSCCQQTKPVSDFSRCISKPDGYSSRCKQCRKERETIARMTRLNGKIKARHLKGHYGMSTEDLVSLLDSQGGRCAICETDLVRPCIDHDHATGAIRGSLCFHCNSLLRAFEDPDFVSKAFRYLAHHSTPKTPWKVTPYHVRQESTRLARARLSH</sequence>
<dbReference type="Pfam" id="PF02945">
    <property type="entry name" value="Endonuclease_7"/>
    <property type="match status" value="1"/>
</dbReference>
<comment type="caution">
    <text evidence="1">The sequence shown here is derived from an EMBL/GenBank/DDBJ whole genome shotgun (WGS) entry which is preliminary data.</text>
</comment>
<proteinExistence type="predicted"/>
<organism evidence="1">
    <name type="scientific">marine sediment metagenome</name>
    <dbReference type="NCBI Taxonomy" id="412755"/>
    <lineage>
        <taxon>unclassified sequences</taxon>
        <taxon>metagenomes</taxon>
        <taxon>ecological metagenomes</taxon>
    </lineage>
</organism>
<dbReference type="EMBL" id="LAZR01026877">
    <property type="protein sequence ID" value="KKL67381.1"/>
    <property type="molecule type" value="Genomic_DNA"/>
</dbReference>